<name>A0ABV7EMZ9_9GAMM</name>
<proteinExistence type="predicted"/>
<evidence type="ECO:0000256" key="1">
    <source>
        <dbReference type="SAM" id="MobiDB-lite"/>
    </source>
</evidence>
<keyword evidence="2" id="KW-0732">Signal</keyword>
<feature type="region of interest" description="Disordered" evidence="1">
    <location>
        <begin position="117"/>
        <end position="177"/>
    </location>
</feature>
<reference evidence="4" key="1">
    <citation type="journal article" date="2019" name="Int. J. Syst. Evol. Microbiol.">
        <title>The Global Catalogue of Microorganisms (GCM) 10K type strain sequencing project: providing services to taxonomists for standard genome sequencing and annotation.</title>
        <authorList>
            <consortium name="The Broad Institute Genomics Platform"/>
            <consortium name="The Broad Institute Genome Sequencing Center for Infectious Disease"/>
            <person name="Wu L."/>
            <person name="Ma J."/>
        </authorList>
    </citation>
    <scope>NUCLEOTIDE SEQUENCE [LARGE SCALE GENOMIC DNA]</scope>
    <source>
        <strain evidence="4">KCTC 52640</strain>
    </source>
</reference>
<feature type="signal peptide" evidence="2">
    <location>
        <begin position="1"/>
        <end position="26"/>
    </location>
</feature>
<organism evidence="3 4">
    <name type="scientific">Salinisphaera aquimarina</name>
    <dbReference type="NCBI Taxonomy" id="2094031"/>
    <lineage>
        <taxon>Bacteria</taxon>
        <taxon>Pseudomonadati</taxon>
        <taxon>Pseudomonadota</taxon>
        <taxon>Gammaproteobacteria</taxon>
        <taxon>Salinisphaerales</taxon>
        <taxon>Salinisphaeraceae</taxon>
        <taxon>Salinisphaera</taxon>
    </lineage>
</organism>
<protein>
    <submittedName>
        <fullName evidence="3">Uncharacterized protein</fullName>
    </submittedName>
</protein>
<evidence type="ECO:0000313" key="3">
    <source>
        <dbReference type="EMBL" id="MFC3104089.1"/>
    </source>
</evidence>
<gene>
    <name evidence="3" type="ORF">ACFOSU_09305</name>
</gene>
<dbReference type="EMBL" id="JBHRSS010000003">
    <property type="protein sequence ID" value="MFC3104089.1"/>
    <property type="molecule type" value="Genomic_DNA"/>
</dbReference>
<feature type="chain" id="PRO_5045691159" evidence="2">
    <location>
        <begin position="27"/>
        <end position="177"/>
    </location>
</feature>
<evidence type="ECO:0000256" key="2">
    <source>
        <dbReference type="SAM" id="SignalP"/>
    </source>
</evidence>
<dbReference type="RefSeq" id="WP_380688734.1">
    <property type="nucleotide sequence ID" value="NZ_JBHRSS010000003.1"/>
</dbReference>
<evidence type="ECO:0000313" key="4">
    <source>
        <dbReference type="Proteomes" id="UP001595462"/>
    </source>
</evidence>
<keyword evidence="4" id="KW-1185">Reference proteome</keyword>
<accession>A0ABV7EMZ9</accession>
<dbReference type="Proteomes" id="UP001595462">
    <property type="component" value="Unassembled WGS sequence"/>
</dbReference>
<comment type="caution">
    <text evidence="3">The sequence shown here is derived from an EMBL/GenBank/DDBJ whole genome shotgun (WGS) entry which is preliminary data.</text>
</comment>
<feature type="compositionally biased region" description="Basic and acidic residues" evidence="1">
    <location>
        <begin position="121"/>
        <end position="158"/>
    </location>
</feature>
<sequence length="177" mass="19608">MCRTRRRILVSVLIAAAFTLPGAAIAADNSGIVILDQQHRSTPFGQYDSQRRTEVFGPSSGYRYEEYSYPAPGVIVSPRHGYGRGNGRVIEQYGPGAYGPYGATSVPAAPRINGYANPYRADGRGHRDDRRRGFHGGHDRGRRRAQPDRIDRFGRDPSARAIEPAQRAMQPAERAIR</sequence>